<dbReference type="Proteomes" id="UP001246372">
    <property type="component" value="Unassembled WGS sequence"/>
</dbReference>
<comment type="caution">
    <text evidence="2">The sequence shown here is derived from an EMBL/GenBank/DDBJ whole genome shotgun (WGS) entry which is preliminary data.</text>
</comment>
<evidence type="ECO:0000313" key="2">
    <source>
        <dbReference type="EMBL" id="MDT8998293.1"/>
    </source>
</evidence>
<evidence type="ECO:0000256" key="1">
    <source>
        <dbReference type="SAM" id="SignalP"/>
    </source>
</evidence>
<evidence type="ECO:0008006" key="4">
    <source>
        <dbReference type="Google" id="ProtNLM"/>
    </source>
</evidence>
<keyword evidence="3" id="KW-1185">Reference proteome</keyword>
<dbReference type="RefSeq" id="WP_315648602.1">
    <property type="nucleotide sequence ID" value="NZ_JAVXZY010000001.1"/>
</dbReference>
<sequence length="219" mass="22789">MPIHHLRRGLLPVLLCFSPLALAHLGPYNTGVDAAGNPLSGAAIDAHYQIVGSPVFGPSSYAVRAGDGAPITVGGWVLDTPDSSWLVPTPAIFFADQPGLSDAITWRTEFTLSAAEAASLRIQGRWAADDSGLAIRLNGVALSGSGIAQFDRWTGFGISSGFIAGVNVLEFDTLSTQSPTGLRVEMTSSVPEPGAAWLLLCGLPAVAAWQQRRRPGAAA</sequence>
<name>A0ABU3P6W9_9BURK</name>
<reference evidence="2" key="1">
    <citation type="submission" date="2023-09" db="EMBL/GenBank/DDBJ databases">
        <title>Paucibacter sp. APW11 Genome sequencing and assembly.</title>
        <authorList>
            <person name="Kim I."/>
        </authorList>
    </citation>
    <scope>NUCLEOTIDE SEQUENCE</scope>
    <source>
        <strain evidence="2">APW11</strain>
    </source>
</reference>
<dbReference type="EMBL" id="JAVXZY010000001">
    <property type="protein sequence ID" value="MDT8998293.1"/>
    <property type="molecule type" value="Genomic_DNA"/>
</dbReference>
<feature type="chain" id="PRO_5045646841" description="PEP-CTERM protein-sorting domain-containing protein" evidence="1">
    <location>
        <begin position="24"/>
        <end position="219"/>
    </location>
</feature>
<keyword evidence="1" id="KW-0732">Signal</keyword>
<protein>
    <recommendedName>
        <fullName evidence="4">PEP-CTERM protein-sorting domain-containing protein</fullName>
    </recommendedName>
</protein>
<evidence type="ECO:0000313" key="3">
    <source>
        <dbReference type="Proteomes" id="UP001246372"/>
    </source>
</evidence>
<gene>
    <name evidence="2" type="ORF">RQP53_03270</name>
</gene>
<organism evidence="2 3">
    <name type="scientific">Roseateles aquae</name>
    <dbReference type="NCBI Taxonomy" id="3077235"/>
    <lineage>
        <taxon>Bacteria</taxon>
        <taxon>Pseudomonadati</taxon>
        <taxon>Pseudomonadota</taxon>
        <taxon>Betaproteobacteria</taxon>
        <taxon>Burkholderiales</taxon>
        <taxon>Sphaerotilaceae</taxon>
        <taxon>Roseateles</taxon>
    </lineage>
</organism>
<accession>A0ABU3P6W9</accession>
<proteinExistence type="predicted"/>
<feature type="signal peptide" evidence="1">
    <location>
        <begin position="1"/>
        <end position="23"/>
    </location>
</feature>